<sequence length="53" mass="6223">MAAFFYLKVLEKYHLKFNIPSISNLLISLLHEVENKNPEFLSIRAFDNVSLRV</sequence>
<evidence type="ECO:0000313" key="1">
    <source>
        <dbReference type="EMBL" id="EOZ92165.1"/>
    </source>
</evidence>
<dbReference type="Proteomes" id="UP000006073">
    <property type="component" value="Unassembled WGS sequence"/>
</dbReference>
<comment type="caution">
    <text evidence="1">The sequence shown here is derived from an EMBL/GenBank/DDBJ whole genome shotgun (WGS) entry which is preliminary data.</text>
</comment>
<keyword evidence="2" id="KW-1185">Reference proteome</keyword>
<evidence type="ECO:0000313" key="2">
    <source>
        <dbReference type="Proteomes" id="UP000006073"/>
    </source>
</evidence>
<reference evidence="1 2" key="1">
    <citation type="journal article" date="2013" name="Genome Announc.">
        <title>Draft Genome Sequence of Indibacter alkaliphilus Strain LW1T, Isolated from Lonar Lake, a Haloalkaline Lake in the Buldana District of Maharashtra, India.</title>
        <authorList>
            <person name="Singh A."/>
            <person name="Kumar Jangir P."/>
            <person name="Sharma R."/>
            <person name="Singh A."/>
            <person name="Kumar Pinnaka A."/>
            <person name="Shivaji S."/>
        </authorList>
    </citation>
    <scope>NUCLEOTIDE SEQUENCE [LARGE SCALE GENOMIC DNA]</scope>
    <source>
        <strain evidence="2">CCUG 57479 / KCTC 22604 / LW1</strain>
    </source>
</reference>
<dbReference type="EMBL" id="ALWO02000052">
    <property type="protein sequence ID" value="EOZ92165.1"/>
    <property type="molecule type" value="Genomic_DNA"/>
</dbReference>
<protein>
    <submittedName>
        <fullName evidence="1">Uncharacterized protein</fullName>
    </submittedName>
</protein>
<organism evidence="1 2">
    <name type="scientific">Indibacter alkaliphilus (strain CCUG 57479 / KCTC 22604 / LW1)</name>
    <dbReference type="NCBI Taxonomy" id="1189612"/>
    <lineage>
        <taxon>Bacteria</taxon>
        <taxon>Pseudomonadati</taxon>
        <taxon>Bacteroidota</taxon>
        <taxon>Cytophagia</taxon>
        <taxon>Cytophagales</taxon>
        <taxon>Cyclobacteriaceae</taxon>
    </lineage>
</organism>
<accession>S2D534</accession>
<dbReference type="AlphaFoldDB" id="S2D534"/>
<name>S2D534_INDAL</name>
<proteinExistence type="predicted"/>
<dbReference type="STRING" id="1189612.A33Q_4258"/>
<gene>
    <name evidence="1" type="ORF">A33Q_4258</name>
</gene>